<dbReference type="InterPro" id="IPR027417">
    <property type="entry name" value="P-loop_NTPase"/>
</dbReference>
<feature type="region of interest" description="Disordered" evidence="3">
    <location>
        <begin position="978"/>
        <end position="1011"/>
    </location>
</feature>
<keyword evidence="2" id="KW-0175">Coiled coil</keyword>
<dbReference type="PANTHER" id="PTHR10039">
    <property type="entry name" value="AMELOGENIN"/>
    <property type="match status" value="1"/>
</dbReference>
<dbReference type="SUPFAM" id="SSF52540">
    <property type="entry name" value="P-loop containing nucleoside triphosphate hydrolases"/>
    <property type="match status" value="1"/>
</dbReference>
<dbReference type="Pfam" id="PF24883">
    <property type="entry name" value="NPHP3_N"/>
    <property type="match status" value="1"/>
</dbReference>
<accession>A0A7C8IK37</accession>
<reference evidence="6 7" key="1">
    <citation type="submission" date="2020-01" db="EMBL/GenBank/DDBJ databases">
        <authorList>
            <consortium name="DOE Joint Genome Institute"/>
            <person name="Haridas S."/>
            <person name="Albert R."/>
            <person name="Binder M."/>
            <person name="Bloem J."/>
            <person name="Labutti K."/>
            <person name="Salamov A."/>
            <person name="Andreopoulos B."/>
            <person name="Baker S.E."/>
            <person name="Barry K."/>
            <person name="Bills G."/>
            <person name="Bluhm B.H."/>
            <person name="Cannon C."/>
            <person name="Castanera R."/>
            <person name="Culley D.E."/>
            <person name="Daum C."/>
            <person name="Ezra D."/>
            <person name="Gonzalez J.B."/>
            <person name="Henrissat B."/>
            <person name="Kuo A."/>
            <person name="Liang C."/>
            <person name="Lipzen A."/>
            <person name="Lutzoni F."/>
            <person name="Magnuson J."/>
            <person name="Mondo S."/>
            <person name="Nolan M."/>
            <person name="Ohm R."/>
            <person name="Pangilinan J."/>
            <person name="Park H.-J.H."/>
            <person name="Ramirez L."/>
            <person name="Alfaro M."/>
            <person name="Sun H."/>
            <person name="Tritt A."/>
            <person name="Yoshinaga Y."/>
            <person name="Zwiers L.-H.L."/>
            <person name="Turgeon B.G."/>
            <person name="Goodwin S.B."/>
            <person name="Spatafora J.W."/>
            <person name="Crous P.W."/>
            <person name="Grigoriev I.V."/>
        </authorList>
    </citation>
    <scope>NUCLEOTIDE SEQUENCE [LARGE SCALE GENOMIC DNA]</scope>
    <source>
        <strain evidence="6 7">CBS 611.86</strain>
    </source>
</reference>
<dbReference type="InterPro" id="IPR056884">
    <property type="entry name" value="NPHP3-like_N"/>
</dbReference>
<dbReference type="OrthoDB" id="7464126at2759"/>
<comment type="caution">
    <text evidence="6">The sequence shown here is derived from an EMBL/GenBank/DDBJ whole genome shotgun (WGS) entry which is preliminary data.</text>
</comment>
<feature type="domain" description="DUF7708" evidence="4">
    <location>
        <begin position="82"/>
        <end position="219"/>
    </location>
</feature>
<feature type="domain" description="Nephrocystin 3-like N-terminal" evidence="5">
    <location>
        <begin position="272"/>
        <end position="437"/>
    </location>
</feature>
<evidence type="ECO:0000313" key="7">
    <source>
        <dbReference type="Proteomes" id="UP000481861"/>
    </source>
</evidence>
<evidence type="ECO:0000256" key="2">
    <source>
        <dbReference type="SAM" id="Coils"/>
    </source>
</evidence>
<organism evidence="6 7">
    <name type="scientific">Massariosphaeria phaeospora</name>
    <dbReference type="NCBI Taxonomy" id="100035"/>
    <lineage>
        <taxon>Eukaryota</taxon>
        <taxon>Fungi</taxon>
        <taxon>Dikarya</taxon>
        <taxon>Ascomycota</taxon>
        <taxon>Pezizomycotina</taxon>
        <taxon>Dothideomycetes</taxon>
        <taxon>Pleosporomycetidae</taxon>
        <taxon>Pleosporales</taxon>
        <taxon>Pleosporales incertae sedis</taxon>
        <taxon>Massariosphaeria</taxon>
    </lineage>
</organism>
<sequence>MATSKRNPYGLALESFILSLKREEDIRSPFYSEVLSQVYFTKEPAAQATGSAEKLSSFIKELNDKQKNGSITRRIVDRLEPLISGLSQYTAACDVMIQAAPSAAMLLYGGARIVLILAEKFKKCFEDVLSMMEEVGHLLKCYHVFSSAYEASLDMQGLLVETYKHIVSFWQKAAKLFSKKAYKTLLTGIVKPLDAEWQRCRQLLQEDARRVQMLAQATEADIRRKKEEEKATTQQTKLRNEIVDWIKGGCQEEEKLDVRQDIRINLAKRHDNTCDWIFTHPEVQNWLAAKRSTSIWYTAPPGAGKTITSSAVVRYLQDKGQKTATFFCSFNDLVRREAITAFRSIALQLLGLSNNSVPEKVRKEYEDDLAHYCAKLKDFKVVVDIVEALMKQQSRVHIIIDGLDEVEGTEKMLLLNGLLHLVHVKTYGIVKFFFTSRPDSHIRGLMRKNGVVEIESSHDSLVGDVRNYVTSRVLSRLEHNCEPCIEYWTSRSEGNFLWVQHMMDILDGEGMTCDDEISEELEKFPKGLTGCYTKSLATLSVRPERHRQLARLIFTMVVGATQPMRLSEFQHALAATKGMLDFSQGSLPKPELIEELCSNLIVFDRTSKGTHNDPLLKVAHKSVQDFFVQDPDTLDLPDKSLKQYFVSYAHANLELGQAALSYLSYQRYNEPQDIPTLLKHEDHAFLRHAAVFWHHYLDKTEHTRDLSERVVRFAQSQAFWTCTAVQSRVAPYLFGRYKRSFGGYNLEATGPTNKNEKSAEEVVYAVALPGWLDLDEYGSDGPRIVEAFHNFVTEWHPVLNSHPEAGYHCIMDSAWEEHLPGKESWRNTRAKFRTLTDTEASFISVVDMRVDSELVLCHDDLSLQYYTRRTQISNTVDNASLHSQTADIQPFCAPVSPNSYIFSSAGKLDEKYWSLDLSRLTAQHHDYRSSEHPDTKLYLPERATGKWAVINTVTSGFYDTPPTHCAASFHCIRDRTPNNETFSSQSSQESGYASMDSVDSNSDLDTDDDASISGDAPIQHCMLIVRDTGCPSWLFWESKQDMEASIAFHPHEPLAVLSRSAHDLSIIDLNGKTQSAILPEPVDTQFLSISTMKKEFRFSADGKTLYYLLYTSTETDTGFRHTVSLTSFLFCNSQDPECVLERTHPTKSVSYENTRPIQHPFILTYWSSEFVYIVMPSLSCNPKIVRLQLHGRSHNASASASAVHTLTESTYFPYSTPYRSPQLKVLPRKPGKEILIVALDAEFSSDSRPGKIEMRKPPAVMAWNLRSSKDWREWDEKIDAKEKGVEENESTYQLLRGNFLDKDRRFDVPVRSGLDWKRKAFLSCA</sequence>
<dbReference type="Gene3D" id="3.40.50.300">
    <property type="entry name" value="P-loop containing nucleotide triphosphate hydrolases"/>
    <property type="match status" value="1"/>
</dbReference>
<evidence type="ECO:0000259" key="5">
    <source>
        <dbReference type="Pfam" id="PF24883"/>
    </source>
</evidence>
<dbReference type="Pfam" id="PF24809">
    <property type="entry name" value="DUF7708"/>
    <property type="match status" value="1"/>
</dbReference>
<evidence type="ECO:0000259" key="4">
    <source>
        <dbReference type="Pfam" id="PF24809"/>
    </source>
</evidence>
<dbReference type="EMBL" id="JAADJZ010000001">
    <property type="protein sequence ID" value="KAF2878452.1"/>
    <property type="molecule type" value="Genomic_DNA"/>
</dbReference>
<keyword evidence="7" id="KW-1185">Reference proteome</keyword>
<feature type="coiled-coil region" evidence="2">
    <location>
        <begin position="208"/>
        <end position="235"/>
    </location>
</feature>
<dbReference type="InterPro" id="IPR056125">
    <property type="entry name" value="DUF7708"/>
</dbReference>
<dbReference type="PANTHER" id="PTHR10039:SF14">
    <property type="entry name" value="NACHT DOMAIN-CONTAINING PROTEIN"/>
    <property type="match status" value="1"/>
</dbReference>
<evidence type="ECO:0000256" key="3">
    <source>
        <dbReference type="SAM" id="MobiDB-lite"/>
    </source>
</evidence>
<keyword evidence="1" id="KW-0677">Repeat</keyword>
<protein>
    <submittedName>
        <fullName evidence="6">Uncharacterized protein</fullName>
    </submittedName>
</protein>
<evidence type="ECO:0000313" key="6">
    <source>
        <dbReference type="EMBL" id="KAF2878452.1"/>
    </source>
</evidence>
<feature type="compositionally biased region" description="Low complexity" evidence="3">
    <location>
        <begin position="983"/>
        <end position="1001"/>
    </location>
</feature>
<gene>
    <name evidence="6" type="ORF">BDV95DRAFT_22417</name>
</gene>
<dbReference type="Proteomes" id="UP000481861">
    <property type="component" value="Unassembled WGS sequence"/>
</dbReference>
<name>A0A7C8IK37_9PLEO</name>
<evidence type="ECO:0000256" key="1">
    <source>
        <dbReference type="ARBA" id="ARBA00022737"/>
    </source>
</evidence>
<proteinExistence type="predicted"/>